<dbReference type="RefSeq" id="WP_309490904.1">
    <property type="nucleotide sequence ID" value="NZ_JAENIG010000011.1"/>
</dbReference>
<dbReference type="PANTHER" id="PTHR40094">
    <property type="entry name" value="ALPHA-2-MACROGLOBULIN HOMOLOG"/>
    <property type="match status" value="1"/>
</dbReference>
<dbReference type="InterPro" id="IPR047565">
    <property type="entry name" value="Alpha-macroglob_thiol-ester_cl"/>
</dbReference>
<dbReference type="GO" id="GO:0004866">
    <property type="term" value="F:endopeptidase inhibitor activity"/>
    <property type="evidence" value="ECO:0007669"/>
    <property type="project" value="InterPro"/>
</dbReference>
<feature type="signal peptide" evidence="3">
    <location>
        <begin position="1"/>
        <end position="21"/>
    </location>
</feature>
<dbReference type="SUPFAM" id="SSF48239">
    <property type="entry name" value="Terpenoid cyclases/Protein prenyltransferases"/>
    <property type="match status" value="1"/>
</dbReference>
<evidence type="ECO:0000313" key="6">
    <source>
        <dbReference type="EMBL" id="MBK1856284.1"/>
    </source>
</evidence>
<dbReference type="Pfam" id="PF01835">
    <property type="entry name" value="MG2"/>
    <property type="match status" value="1"/>
</dbReference>
<evidence type="ECO:0000256" key="1">
    <source>
        <dbReference type="ARBA" id="ARBA00010556"/>
    </source>
</evidence>
<dbReference type="InterPro" id="IPR041555">
    <property type="entry name" value="MG3"/>
</dbReference>
<evidence type="ECO:0000313" key="7">
    <source>
        <dbReference type="Proteomes" id="UP000634206"/>
    </source>
</evidence>
<dbReference type="Gene3D" id="2.60.40.10">
    <property type="entry name" value="Immunoglobulins"/>
    <property type="match status" value="1"/>
</dbReference>
<dbReference type="CDD" id="cd02891">
    <property type="entry name" value="A2M_like"/>
    <property type="match status" value="1"/>
</dbReference>
<dbReference type="InterPro" id="IPR008930">
    <property type="entry name" value="Terpenoid_cyclase/PrenylTrfase"/>
</dbReference>
<proteinExistence type="inferred from homology"/>
<name>A0AAE2SG84_9BACT</name>
<dbReference type="InterPro" id="IPR051802">
    <property type="entry name" value="YfhM-like"/>
</dbReference>
<dbReference type="SMART" id="SM01360">
    <property type="entry name" value="A2M"/>
    <property type="match status" value="1"/>
</dbReference>
<reference evidence="6" key="1">
    <citation type="submission" date="2021-01" db="EMBL/GenBank/DDBJ databases">
        <title>Modified the classification status of verrucomicrobia.</title>
        <authorList>
            <person name="Feng X."/>
        </authorList>
    </citation>
    <scope>NUCLEOTIDE SEQUENCE</scope>
    <source>
        <strain evidence="6">5K15</strain>
    </source>
</reference>
<feature type="domain" description="Alpha-2-macroglobulin bait region" evidence="4">
    <location>
        <begin position="1004"/>
        <end position="1141"/>
    </location>
</feature>
<comment type="caution">
    <text evidence="6">The sequence shown here is derived from an EMBL/GenBank/DDBJ whole genome shotgun (WGS) entry which is preliminary data.</text>
</comment>
<feature type="domain" description="Alpha-2-macroglobulin" evidence="5">
    <location>
        <begin position="1273"/>
        <end position="1363"/>
    </location>
</feature>
<dbReference type="InterPro" id="IPR002890">
    <property type="entry name" value="MG2"/>
</dbReference>
<dbReference type="EMBL" id="JAENIG010000011">
    <property type="protein sequence ID" value="MBK1856284.1"/>
    <property type="molecule type" value="Genomic_DNA"/>
</dbReference>
<dbReference type="PANTHER" id="PTHR40094:SF1">
    <property type="entry name" value="UBIQUITIN DOMAIN-CONTAINING PROTEIN"/>
    <property type="match status" value="1"/>
</dbReference>
<feature type="chain" id="PRO_5042145037" description="Alpha-2-macroglobulin" evidence="3">
    <location>
        <begin position="22"/>
        <end position="2028"/>
    </location>
</feature>
<organism evidence="6 7">
    <name type="scientific">Oceaniferula flava</name>
    <dbReference type="NCBI Taxonomy" id="2800421"/>
    <lineage>
        <taxon>Bacteria</taxon>
        <taxon>Pseudomonadati</taxon>
        <taxon>Verrucomicrobiota</taxon>
        <taxon>Verrucomicrobiia</taxon>
        <taxon>Verrucomicrobiales</taxon>
        <taxon>Verrucomicrobiaceae</taxon>
        <taxon>Oceaniferula</taxon>
    </lineage>
</organism>
<sequence length="2028" mass="228269">MKHWKTLIALVVASLVTPLSAQDDMQQQALKLEQAGNYKEAVELYQKLLAGDQANSDDLQHAHTCFTNLHRPDDSHALIEQTITRFPENAPMLRTAASLYNQLPHYGYIIAGEFKRDRQRGGGQYAQSSERDRIRSIQICLQALEHVPADDTQEKVRIYQLLSSNIASGRLHTAAWKLQILSDLTELPDYDTSPRYYRGRSGRDPQGAPVDADGDPLYYTVPASWDEAKNDGERWRFCQAELAKLHPANQGAIDEQWAYFLHSQFGVTTMRNFSWFANLDMDQQKGILQLHTLSDEETLAKLATGVKRFELPAEHNFIRIYQQLKDTRETSADRLVQIYLDRRQHEKAAALLEETIERFADSIRTKERQKLLKQITGNWGKFESSQKAFPIGEEASVSYIYRNAKSVTLVAHKVDTEALINDLWKYLEGNPLKLDWQKVRWYSLGNELINGNRKKYVGEEVGRRTHELKPRAHHWDTQATLSVPVKEAGAYLITAELENGVSTHTVVWLDGAIIVKKDVSGGELYYVADAITGKAIAGAKIELFGYYQQYRKENNRLRRYDVQTKRAERTTGDDGTVIIKNDELSTQYQWMARAKTDRGTALLGFNRISSSVRSDSGLHQTKSFGITDRPVYMPDQEVFGKFWVRVAKYDLDDVSTFAGKEFTLTINDAAGNAVVKNQKVRADSYGGVEYTYQLPEDAKLGVYSVQLRQGSSHRGHHSFRVEEYKKPEYEVTVEAPKEPVMLGEKFEATVKANYYHGAPVTEAKVKVKVMRTRHNDRWFPVGRWDWLYGGGYGWLDVERPWYPGWRRWGCGLPSPWWMHRGSEQPEIVLEQELEIGADGTVKVDIDTALAKAVHSDTDHRYEVTAEVVDASRRTIVGKGSVLAARQAYKVSVWLNRGYARVGEAVSANIAARSADGKHVETKGKATLYRISTVDGEIKETDVKSWEIDTANERNAEVKFEAGAAGQYRLSAKMTDRKGREIEGAILFTVRGDTDADGTFQYSDIELIADKRTYTNGSTVKLLINTKRPNSTVILSLRNGTEHRLLQLEGQSTVVEIPVSRKDMPNFFVEAATVSDAEVHTAVRELIVPPEKRILNVEVLPNEDRVKPRAEGKVKVRITDQHGEPVKGSLALTIYDKSLEYISGGSNVADIKTHFWKWRRHFRGGFGHSAIHTESNVLKKRTEAMQVLGAFGHSVAYSNMRRDGGGGARAGALLGRAVGAAPKKSRAMPAPSAPIDGAVMEASAEMKADSAPGGAATAADDAPAVMVRKDFADLVKWIGSVETNDDGVAEVPVTFPDNLTTWKIKTWAMAHGTRVGEGSAEVITSKDLIIRLQAPRFFIEKDEVVLSAVVHNYLKTEQNAKVSIELEGGTLSTSSPVEQSEKIEAGGETRIDWRCKVTGEGEAIVRMKVVTADDSDAMEMTYPVYVHGILKQEAWSRVIDPAGTSTSITLKVPAERRPDQTRLEIRYSPTIAGSIVDALPYLVEYPHGCTEQTLNRFVPTVIAQKLIKEMGVDLEDVRNKRANLNPQEIGDDKTRMAQWKRWQRNPVFNAKEVDQMTRAGLKKLREMQVSDGGWGWFSGWGERSYPHTTAVVVHGLLIAQANGAKVDEGMLDNGVTWLKNYEVRETERIRMWEKHKRNTKKHASAMDAFIRLVLAEAKHNNDEMLGYLFRDKNEHSVYVKSLTGMALHLAGDTEKRDAVIRNIEQFLVYDDENQSAYLKLGNRGYWWYWYGSEMEAHAWYLKLLAAAKPKSKEARGIVKYLVNNRKHATYWNSTRDTAYCIEAIADYMRASGENNPEATVTVKVDGKILKTVEITKDNLFSYDNKVVVAGDALGTGEHTVEIVKLGNGPLYTNAYLQVFTKEDFIEKTGLEVKVDRAYYKLERVKDAKEATAGTKGQVVQHKVEKYNRIPLKPGDMLVSGDLVEVELHIHSKNDYEYLMFADWKPAGLEAVKVQSGYTGNSLGAYMEMHNEKTSFFVRRLPRGEHSMSYRLRAEIPGSFSALPTMAEAMYAPELKANSDEMKIQVQDKK</sequence>
<dbReference type="SUPFAM" id="SSF48452">
    <property type="entry name" value="TPR-like"/>
    <property type="match status" value="1"/>
</dbReference>
<protein>
    <recommendedName>
        <fullName evidence="8">Alpha-2-macroglobulin</fullName>
    </recommendedName>
</protein>
<evidence type="ECO:0000259" key="5">
    <source>
        <dbReference type="SMART" id="SM01360"/>
    </source>
</evidence>
<dbReference type="InterPro" id="IPR011626">
    <property type="entry name" value="Alpha-macroglobulin_TED"/>
</dbReference>
<dbReference type="Gene3D" id="1.25.40.10">
    <property type="entry name" value="Tetratricopeptide repeat domain"/>
    <property type="match status" value="1"/>
</dbReference>
<evidence type="ECO:0000256" key="3">
    <source>
        <dbReference type="SAM" id="SignalP"/>
    </source>
</evidence>
<dbReference type="InterPro" id="IPR001599">
    <property type="entry name" value="Macroglobln_a2"/>
</dbReference>
<dbReference type="Pfam" id="PF00207">
    <property type="entry name" value="A2M"/>
    <property type="match status" value="1"/>
</dbReference>
<dbReference type="Pfam" id="PF07678">
    <property type="entry name" value="TED_complement"/>
    <property type="match status" value="1"/>
</dbReference>
<dbReference type="Gene3D" id="1.50.10.20">
    <property type="match status" value="1"/>
</dbReference>
<keyword evidence="3" id="KW-0732">Signal</keyword>
<keyword evidence="7" id="KW-1185">Reference proteome</keyword>
<dbReference type="InterPro" id="IPR011625">
    <property type="entry name" value="A2M_N_BRD"/>
</dbReference>
<dbReference type="Proteomes" id="UP000634206">
    <property type="component" value="Unassembled WGS sequence"/>
</dbReference>
<comment type="similarity">
    <text evidence="1">Belongs to the protease inhibitor I39 (alpha-2-macroglobulin) family. Bacterial alpha-2-macroglobulin subfamily.</text>
</comment>
<dbReference type="SMART" id="SM01419">
    <property type="entry name" value="Thiol-ester_cl"/>
    <property type="match status" value="1"/>
</dbReference>
<dbReference type="InterPro" id="IPR041246">
    <property type="entry name" value="Bact_MG10"/>
</dbReference>
<gene>
    <name evidence="6" type="ORF">JIN83_15030</name>
</gene>
<evidence type="ECO:0000259" key="4">
    <source>
        <dbReference type="SMART" id="SM01359"/>
    </source>
</evidence>
<dbReference type="Pfam" id="PF17791">
    <property type="entry name" value="MG3"/>
    <property type="match status" value="1"/>
</dbReference>
<dbReference type="Gene3D" id="2.60.40.1930">
    <property type="match status" value="1"/>
</dbReference>
<dbReference type="Pfam" id="PF07703">
    <property type="entry name" value="A2M_BRD"/>
    <property type="match status" value="1"/>
</dbReference>
<accession>A0AAE2SG84</accession>
<dbReference type="InterPro" id="IPR013783">
    <property type="entry name" value="Ig-like_fold"/>
</dbReference>
<dbReference type="Pfam" id="PF17973">
    <property type="entry name" value="bMG10"/>
    <property type="match status" value="1"/>
</dbReference>
<feature type="region of interest" description="Disordered" evidence="2">
    <location>
        <begin position="195"/>
        <end position="215"/>
    </location>
</feature>
<dbReference type="GO" id="GO:0005615">
    <property type="term" value="C:extracellular space"/>
    <property type="evidence" value="ECO:0007669"/>
    <property type="project" value="InterPro"/>
</dbReference>
<evidence type="ECO:0008006" key="8">
    <source>
        <dbReference type="Google" id="ProtNLM"/>
    </source>
</evidence>
<dbReference type="InterPro" id="IPR011990">
    <property type="entry name" value="TPR-like_helical_dom_sf"/>
</dbReference>
<dbReference type="SMART" id="SM01359">
    <property type="entry name" value="A2M_N_2"/>
    <property type="match status" value="1"/>
</dbReference>
<evidence type="ECO:0000256" key="2">
    <source>
        <dbReference type="SAM" id="MobiDB-lite"/>
    </source>
</evidence>